<evidence type="ECO:0000313" key="2">
    <source>
        <dbReference type="Proteomes" id="UP000011550"/>
    </source>
</evidence>
<dbReference type="Proteomes" id="UP000011550">
    <property type="component" value="Unassembled WGS sequence"/>
</dbReference>
<keyword evidence="2" id="KW-1185">Reference proteome</keyword>
<sequence length="230" mass="25198">MRLLSTNRLRLVLAVLLIFTPLWGPFLGLTTPRYTYEAGELTSEDNRLVVPDRDDRNALSSRGGLSGFACLYTVRPSRHCTLEAATLDGTITIDHPTVTSSSTGYLVSRAPYLSYDGVVYAYNSTWDAGKYVLSTERVSAATALDDVSRPAERYPTVLTAIQTGSAHSKTELWSERDGVPVFELDGEYYVVYQSGSRQPLPSNPAAESFLTWVAVVLGSAILFGRDADNE</sequence>
<dbReference type="OrthoDB" id="286299at2157"/>
<evidence type="ECO:0000313" key="1">
    <source>
        <dbReference type="EMBL" id="ELZ91878.1"/>
    </source>
</evidence>
<reference evidence="1 2" key="1">
    <citation type="journal article" date="2014" name="PLoS Genet.">
        <title>Phylogenetically driven sequencing of extremely halophilic archaea reveals strategies for static and dynamic osmo-response.</title>
        <authorList>
            <person name="Becker E.A."/>
            <person name="Seitzer P.M."/>
            <person name="Tritt A."/>
            <person name="Larsen D."/>
            <person name="Krusor M."/>
            <person name="Yao A.I."/>
            <person name="Wu D."/>
            <person name="Madern D."/>
            <person name="Eisen J.A."/>
            <person name="Darling A.E."/>
            <person name="Facciotti M.T."/>
        </authorList>
    </citation>
    <scope>NUCLEOTIDE SEQUENCE [LARGE SCALE GENOMIC DNA]</scope>
    <source>
        <strain evidence="1 2">ATCC BAA-1512</strain>
    </source>
</reference>
<dbReference type="RefSeq" id="WP_008321708.1">
    <property type="nucleotide sequence ID" value="NZ_AOLN01000018.1"/>
</dbReference>
<dbReference type="EMBL" id="AOLN01000018">
    <property type="protein sequence ID" value="ELZ91878.1"/>
    <property type="molecule type" value="Genomic_DNA"/>
</dbReference>
<comment type="caution">
    <text evidence="1">The sequence shown here is derived from an EMBL/GenBank/DDBJ whole genome shotgun (WGS) entry which is preliminary data.</text>
</comment>
<dbReference type="InterPro" id="IPR058440">
    <property type="entry name" value="DUF8127"/>
</dbReference>
<dbReference type="PATRIC" id="fig|662479.7.peg.3301"/>
<protein>
    <submittedName>
        <fullName evidence="1">Uncharacterized protein</fullName>
    </submittedName>
</protein>
<name>M0I7P3_9EURY</name>
<organism evidence="1 2">
    <name type="scientific">Haloferax mucosum ATCC BAA-1512</name>
    <dbReference type="NCBI Taxonomy" id="662479"/>
    <lineage>
        <taxon>Archaea</taxon>
        <taxon>Methanobacteriati</taxon>
        <taxon>Methanobacteriota</taxon>
        <taxon>Stenosarchaea group</taxon>
        <taxon>Halobacteria</taxon>
        <taxon>Halobacteriales</taxon>
        <taxon>Haloferacaceae</taxon>
        <taxon>Haloferax</taxon>
    </lineage>
</organism>
<accession>M0I7P3</accession>
<dbReference type="Pfam" id="PF26448">
    <property type="entry name" value="DUF8127"/>
    <property type="match status" value="1"/>
</dbReference>
<proteinExistence type="predicted"/>
<gene>
    <name evidence="1" type="ORF">C440_16239</name>
</gene>
<dbReference type="AlphaFoldDB" id="M0I7P3"/>